<evidence type="ECO:0000313" key="1">
    <source>
        <dbReference type="EMBL" id="DAF51520.1"/>
    </source>
</evidence>
<name>A0A8S5SKT2_9CAUD</name>
<protein>
    <submittedName>
        <fullName evidence="1">Uncharacterized protein</fullName>
    </submittedName>
</protein>
<sequence length="37" mass="4587">MFKHRQFKTRVFTMGRSPFWTMKIMPFVAFKKGVQYK</sequence>
<organism evidence="1">
    <name type="scientific">Siphoviridae sp. ctrCN24</name>
    <dbReference type="NCBI Taxonomy" id="2827953"/>
    <lineage>
        <taxon>Viruses</taxon>
        <taxon>Duplodnaviria</taxon>
        <taxon>Heunggongvirae</taxon>
        <taxon>Uroviricota</taxon>
        <taxon>Caudoviricetes</taxon>
    </lineage>
</organism>
<reference evidence="1" key="1">
    <citation type="journal article" date="2021" name="Proc. Natl. Acad. Sci. U.S.A.">
        <title>A Catalog of Tens of Thousands of Viruses from Human Metagenomes Reveals Hidden Associations with Chronic Diseases.</title>
        <authorList>
            <person name="Tisza M.J."/>
            <person name="Buck C.B."/>
        </authorList>
    </citation>
    <scope>NUCLEOTIDE SEQUENCE</scope>
    <source>
        <strain evidence="1">CtrCN24</strain>
    </source>
</reference>
<accession>A0A8S5SKT2</accession>
<proteinExistence type="predicted"/>
<dbReference type="EMBL" id="BK032616">
    <property type="protein sequence ID" value="DAF51520.1"/>
    <property type="molecule type" value="Genomic_DNA"/>
</dbReference>